<dbReference type="Proteomes" id="UP000031760">
    <property type="component" value="Chromosome"/>
</dbReference>
<dbReference type="STRING" id="1454201.NMS_0700"/>
<dbReference type="PANTHER" id="PTHR12461:SF105">
    <property type="entry name" value="HYPOXIA-INDUCIBLE FACTOR 1-ALPHA INHIBITOR"/>
    <property type="match status" value="1"/>
</dbReference>
<dbReference type="SUPFAM" id="SSF51197">
    <property type="entry name" value="Clavaminate synthase-like"/>
    <property type="match status" value="1"/>
</dbReference>
<dbReference type="OrthoDB" id="2942327at2"/>
<gene>
    <name evidence="2" type="ORF">NMS_0700</name>
</gene>
<dbReference type="EMBL" id="AP014548">
    <property type="protein sequence ID" value="BAO54709.1"/>
    <property type="molecule type" value="Genomic_DNA"/>
</dbReference>
<reference evidence="2 3" key="1">
    <citation type="journal article" date="2014" name="Proc. Natl. Acad. Sci. U.S.A.">
        <title>Functional characterization of flavobacteria rhodopsins reveals a unique class of light-driven chloride pump in bacteria.</title>
        <authorList>
            <person name="Yoshizawa S."/>
            <person name="Kumagai Y."/>
            <person name="Kim H."/>
            <person name="Ogura Y."/>
            <person name="Hayashi T."/>
            <person name="Iwasaki W."/>
            <person name="DeLong E.F."/>
            <person name="Kogure K."/>
        </authorList>
    </citation>
    <scope>NUCLEOTIDE SEQUENCE [LARGE SCALE GENOMIC DNA]</scope>
    <source>
        <strain evidence="2 3">S1-08</strain>
    </source>
</reference>
<protein>
    <submittedName>
        <fullName evidence="2">Hypoxia-inducible factor 1 alpha inhibitor</fullName>
    </submittedName>
</protein>
<accession>W8VNY7</accession>
<proteinExistence type="predicted"/>
<evidence type="ECO:0000259" key="1">
    <source>
        <dbReference type="PROSITE" id="PS51184"/>
    </source>
</evidence>
<dbReference type="Gene3D" id="2.60.120.650">
    <property type="entry name" value="Cupin"/>
    <property type="match status" value="1"/>
</dbReference>
<keyword evidence="3" id="KW-1185">Reference proteome</keyword>
<dbReference type="KEGG" id="nmf:NMS_0700"/>
<dbReference type="RefSeq" id="WP_041495419.1">
    <property type="nucleotide sequence ID" value="NZ_AP014548.1"/>
</dbReference>
<dbReference type="AlphaFoldDB" id="W8VNY7"/>
<sequence>MSQLNLAEIPRYKTLSKEEFVKNYLKPQKPVVIEQLTKDWPAYEKWNLEYINKVAGDKTVPLYDDRPVKHDEGFNQAHATMKMSEYVELLKKGPTNFRIFLYNILKEVPVLQGDFKFPDLGLKLIKGLPMMFFGGTDSKVFMHYDIDYTNILHFHFHGKKRCIIMAPDQSKYMYKVPNALITREDIDFSNPDLDKWPALKQAQGHVCELNHGEMLYMPEGYWHYMHYLNPGFSISLRSYPRKIKNLGKALYNIGIMRHYDNLMRRWKGQDWIDYKNEKAITLTHKRLNINQE</sequence>
<dbReference type="PROSITE" id="PS51184">
    <property type="entry name" value="JMJC"/>
    <property type="match status" value="1"/>
</dbReference>
<dbReference type="Pfam" id="PF13621">
    <property type="entry name" value="Cupin_8"/>
    <property type="match status" value="1"/>
</dbReference>
<evidence type="ECO:0000313" key="2">
    <source>
        <dbReference type="EMBL" id="BAO54709.1"/>
    </source>
</evidence>
<evidence type="ECO:0000313" key="3">
    <source>
        <dbReference type="Proteomes" id="UP000031760"/>
    </source>
</evidence>
<dbReference type="InterPro" id="IPR041667">
    <property type="entry name" value="Cupin_8"/>
</dbReference>
<dbReference type="InterPro" id="IPR003347">
    <property type="entry name" value="JmjC_dom"/>
</dbReference>
<organism evidence="2 3">
    <name type="scientific">Nonlabens marinus S1-08</name>
    <dbReference type="NCBI Taxonomy" id="1454201"/>
    <lineage>
        <taxon>Bacteria</taxon>
        <taxon>Pseudomonadati</taxon>
        <taxon>Bacteroidota</taxon>
        <taxon>Flavobacteriia</taxon>
        <taxon>Flavobacteriales</taxon>
        <taxon>Flavobacteriaceae</taxon>
        <taxon>Nonlabens</taxon>
    </lineage>
</organism>
<dbReference type="PANTHER" id="PTHR12461">
    <property type="entry name" value="HYPOXIA-INDUCIBLE FACTOR 1 ALPHA INHIBITOR-RELATED"/>
    <property type="match status" value="1"/>
</dbReference>
<dbReference type="SMART" id="SM00558">
    <property type="entry name" value="JmjC"/>
    <property type="match status" value="1"/>
</dbReference>
<feature type="domain" description="JmjC" evidence="1">
    <location>
        <begin position="106"/>
        <end position="255"/>
    </location>
</feature>
<name>W8VNY7_9FLAO</name>
<dbReference type="HOGENOM" id="CLU_016785_3_3_10"/>